<keyword evidence="3 6" id="KW-0812">Transmembrane</keyword>
<keyword evidence="8" id="KW-1185">Reference proteome</keyword>
<evidence type="ECO:0000256" key="1">
    <source>
        <dbReference type="ARBA" id="ARBA00004651"/>
    </source>
</evidence>
<keyword evidence="4 6" id="KW-1133">Transmembrane helix</keyword>
<name>A0ABW2NVH8_9BACL</name>
<dbReference type="Proteomes" id="UP001596549">
    <property type="component" value="Unassembled WGS sequence"/>
</dbReference>
<feature type="transmembrane region" description="Helical" evidence="6">
    <location>
        <begin position="134"/>
        <end position="157"/>
    </location>
</feature>
<evidence type="ECO:0000313" key="8">
    <source>
        <dbReference type="Proteomes" id="UP001596549"/>
    </source>
</evidence>
<feature type="transmembrane region" description="Helical" evidence="6">
    <location>
        <begin position="245"/>
        <end position="273"/>
    </location>
</feature>
<evidence type="ECO:0000256" key="6">
    <source>
        <dbReference type="SAM" id="Phobius"/>
    </source>
</evidence>
<comment type="caution">
    <text evidence="7">The sequence shown here is derived from an EMBL/GenBank/DDBJ whole genome shotgun (WGS) entry which is preliminary data.</text>
</comment>
<evidence type="ECO:0000256" key="5">
    <source>
        <dbReference type="ARBA" id="ARBA00023136"/>
    </source>
</evidence>
<dbReference type="Pfam" id="PF03631">
    <property type="entry name" value="Virul_fac_BrkB"/>
    <property type="match status" value="1"/>
</dbReference>
<evidence type="ECO:0000256" key="3">
    <source>
        <dbReference type="ARBA" id="ARBA00022692"/>
    </source>
</evidence>
<evidence type="ECO:0000313" key="7">
    <source>
        <dbReference type="EMBL" id="MFC7373601.1"/>
    </source>
</evidence>
<keyword evidence="2" id="KW-1003">Cell membrane</keyword>
<dbReference type="EMBL" id="JBHTCP010000052">
    <property type="protein sequence ID" value="MFC7373601.1"/>
    <property type="molecule type" value="Genomic_DNA"/>
</dbReference>
<protein>
    <submittedName>
        <fullName evidence="7">YihY/virulence factor BrkB family protein</fullName>
    </submittedName>
</protein>
<dbReference type="RefSeq" id="WP_379751684.1">
    <property type="nucleotide sequence ID" value="NZ_JBHTCP010000052.1"/>
</dbReference>
<sequence>MKLFRILDSISPKAFAKEFYQGFKKGEVTDLSAQLAYYFLLSLFPFLIFMITLGGFFITPAEALDLLEHYVPSDSLDIIEENLVSVVDGGKGGLLSFGIVATIWSASNGINAVIHALNEAYGVEECRKFWISRLLSIFLTFGLIFAIVVALVLPVFGKAIGNVAFSYLGLDAAFLQIWGLIRWLISFLVISTVFSVLYYMGPCKKLKFTEVWYGAVAATLLWQIVSLGFAFYVEQFGNYSATYGSLGAIIVLMLWFYLTGIVLLSGGVLNATLHKYKVSYAKKRGLLSERFRES</sequence>
<dbReference type="PANTHER" id="PTHR30213">
    <property type="entry name" value="INNER MEMBRANE PROTEIN YHJD"/>
    <property type="match status" value="1"/>
</dbReference>
<evidence type="ECO:0000256" key="4">
    <source>
        <dbReference type="ARBA" id="ARBA00022989"/>
    </source>
</evidence>
<gene>
    <name evidence="7" type="ORF">ACFQPF_18310</name>
</gene>
<reference evidence="8" key="1">
    <citation type="journal article" date="2019" name="Int. J. Syst. Evol. Microbiol.">
        <title>The Global Catalogue of Microorganisms (GCM) 10K type strain sequencing project: providing services to taxonomists for standard genome sequencing and annotation.</title>
        <authorList>
            <consortium name="The Broad Institute Genomics Platform"/>
            <consortium name="The Broad Institute Genome Sequencing Center for Infectious Disease"/>
            <person name="Wu L."/>
            <person name="Ma J."/>
        </authorList>
    </citation>
    <scope>NUCLEOTIDE SEQUENCE [LARGE SCALE GENOMIC DNA]</scope>
    <source>
        <strain evidence="8">NBRC 106396</strain>
    </source>
</reference>
<feature type="transmembrane region" description="Helical" evidence="6">
    <location>
        <begin position="35"/>
        <end position="58"/>
    </location>
</feature>
<organism evidence="7 8">
    <name type="scientific">Fictibacillus iocasae</name>
    <dbReference type="NCBI Taxonomy" id="2715437"/>
    <lineage>
        <taxon>Bacteria</taxon>
        <taxon>Bacillati</taxon>
        <taxon>Bacillota</taxon>
        <taxon>Bacilli</taxon>
        <taxon>Bacillales</taxon>
        <taxon>Fictibacillaceae</taxon>
        <taxon>Fictibacillus</taxon>
    </lineage>
</organism>
<feature type="transmembrane region" description="Helical" evidence="6">
    <location>
        <begin position="94"/>
        <end position="114"/>
    </location>
</feature>
<dbReference type="InterPro" id="IPR017039">
    <property type="entry name" value="Virul_fac_BrkB"/>
</dbReference>
<feature type="transmembrane region" description="Helical" evidence="6">
    <location>
        <begin position="177"/>
        <end position="199"/>
    </location>
</feature>
<dbReference type="PIRSF" id="PIRSF035875">
    <property type="entry name" value="RNase_BN"/>
    <property type="match status" value="1"/>
</dbReference>
<dbReference type="NCBIfam" id="TIGR00765">
    <property type="entry name" value="yihY_not_rbn"/>
    <property type="match status" value="1"/>
</dbReference>
<evidence type="ECO:0000256" key="2">
    <source>
        <dbReference type="ARBA" id="ARBA00022475"/>
    </source>
</evidence>
<dbReference type="PANTHER" id="PTHR30213:SF0">
    <property type="entry name" value="UPF0761 MEMBRANE PROTEIN YIHY"/>
    <property type="match status" value="1"/>
</dbReference>
<keyword evidence="5 6" id="KW-0472">Membrane</keyword>
<comment type="subcellular location">
    <subcellularLocation>
        <location evidence="1">Cell membrane</location>
        <topology evidence="1">Multi-pass membrane protein</topology>
    </subcellularLocation>
</comment>
<proteinExistence type="predicted"/>
<feature type="transmembrane region" description="Helical" evidence="6">
    <location>
        <begin position="211"/>
        <end position="233"/>
    </location>
</feature>
<accession>A0ABW2NVH8</accession>